<dbReference type="GO" id="GO:0009927">
    <property type="term" value="F:histidine phosphotransfer kinase activity"/>
    <property type="evidence" value="ECO:0007669"/>
    <property type="project" value="TreeGrafter"/>
</dbReference>
<keyword evidence="5" id="KW-0418">Kinase</keyword>
<feature type="transmembrane region" description="Helical" evidence="7">
    <location>
        <begin position="122"/>
        <end position="145"/>
    </location>
</feature>
<dbReference type="PROSITE" id="PS50109">
    <property type="entry name" value="HIS_KIN"/>
    <property type="match status" value="1"/>
</dbReference>
<dbReference type="Pfam" id="PF00072">
    <property type="entry name" value="Response_reg"/>
    <property type="match status" value="1"/>
</dbReference>
<comment type="catalytic activity">
    <reaction evidence="1">
        <text>ATP + protein L-histidine = ADP + protein N-phospho-L-histidine.</text>
        <dbReference type="EC" id="2.7.13.3"/>
    </reaction>
</comment>
<dbReference type="GO" id="GO:0005886">
    <property type="term" value="C:plasma membrane"/>
    <property type="evidence" value="ECO:0007669"/>
    <property type="project" value="TreeGrafter"/>
</dbReference>
<keyword evidence="3 6" id="KW-0597">Phosphoprotein</keyword>
<feature type="modified residue" description="4-aspartylphosphate" evidence="6">
    <location>
        <position position="746"/>
    </location>
</feature>
<feature type="transmembrane region" description="Helical" evidence="7">
    <location>
        <begin position="91"/>
        <end position="110"/>
    </location>
</feature>
<evidence type="ECO:0000256" key="3">
    <source>
        <dbReference type="ARBA" id="ARBA00022553"/>
    </source>
</evidence>
<dbReference type="InterPro" id="IPR003661">
    <property type="entry name" value="HisK_dim/P_dom"/>
</dbReference>
<feature type="transmembrane region" description="Helical" evidence="7">
    <location>
        <begin position="9"/>
        <end position="27"/>
    </location>
</feature>
<dbReference type="PANTHER" id="PTHR43047">
    <property type="entry name" value="TWO-COMPONENT HISTIDINE PROTEIN KINASE"/>
    <property type="match status" value="1"/>
</dbReference>
<dbReference type="SMART" id="SM00387">
    <property type="entry name" value="HATPase_c"/>
    <property type="match status" value="1"/>
</dbReference>
<dbReference type="EC" id="2.7.13.3" evidence="2"/>
<dbReference type="EMBL" id="QEAN01000190">
    <property type="protein sequence ID" value="TPX43756.1"/>
    <property type="molecule type" value="Genomic_DNA"/>
</dbReference>
<dbReference type="SMART" id="SM00388">
    <property type="entry name" value="HisKA"/>
    <property type="match status" value="1"/>
</dbReference>
<dbReference type="PRINTS" id="PR00344">
    <property type="entry name" value="BCTRLSENSOR"/>
</dbReference>
<dbReference type="SMART" id="SM00448">
    <property type="entry name" value="REC"/>
    <property type="match status" value="1"/>
</dbReference>
<evidence type="ECO:0000256" key="5">
    <source>
        <dbReference type="ARBA" id="ARBA00022777"/>
    </source>
</evidence>
<proteinExistence type="predicted"/>
<dbReference type="PANTHER" id="PTHR43047:SF72">
    <property type="entry name" value="OSMOSENSING HISTIDINE PROTEIN KINASE SLN1"/>
    <property type="match status" value="1"/>
</dbReference>
<evidence type="ECO:0000256" key="4">
    <source>
        <dbReference type="ARBA" id="ARBA00022679"/>
    </source>
</evidence>
<keyword evidence="11" id="KW-1185">Reference proteome</keyword>
<feature type="transmembrane region" description="Helical" evidence="7">
    <location>
        <begin position="33"/>
        <end position="51"/>
    </location>
</feature>
<feature type="transmembrane region" description="Helical" evidence="7">
    <location>
        <begin position="174"/>
        <end position="192"/>
    </location>
</feature>
<dbReference type="SUPFAM" id="SSF52172">
    <property type="entry name" value="CheY-like"/>
    <property type="match status" value="1"/>
</dbReference>
<dbReference type="InterPro" id="IPR001789">
    <property type="entry name" value="Sig_transdc_resp-reg_receiver"/>
</dbReference>
<sequence>MPVATAKLIIWWCLLTFAASIVTTVLIRSNLIVLRLGNSVLVGAAVCTYVKQYFAKSLGLWIVFQLALIVCHLCGELAFENADPSLAVVEVWKITNCILLAFFLILLCRPRTSDGKLLLDTFYSWFCFVAVTIITTGLCGVLLTWCTAPLEPSGFVEYVNAHTKGWDSYQFFEYFTAEAIGLLVVLPTILLLNQHKAPSLRIPKTLPQSTIYALALSLATIAVPFFVMLSRSWDHSNLEQTGVIAIAAMPFISLSGVVMSTAGLTLNLFLLAIATPIVQRLVMPWDQSTEWIIAFRLILGVLYLSIIPFLVVLNERDKILANIEKTVVERTEQLRLANEEKTRFINFLCHELRNPLHVIVGISTLELENHPCTPNEFAETVSSAAQYMSDLCSDVLDAAKLSANKVNIQAKWCDVSSIMSSICKAFAYRARSLGITLEYHADDHIPEVYTDDLRWRQCLTNLLVNSCRFTPAGGKIDVYLKMLDDPSVPPDHVKLSLAVVDTGIGIPETSLPTLFQPFSVTSELTSREYQGSGLGLSLVSMMVELLGGRVFVKSKVNSGSNFWFELLVPCRKTATVMPAVETPGHHTVDMESTDVQFTDMTMLSRPEALRQLHGVVSSNNDEPVHIIHLDVMSNSSAPNETRSSLSSGLCNGSLSSPKHSPYIATIPPMLTDGGGIANDSKSSAESGVSATKVYSILIVDDSDVNRRILAKILQKLEAWRFEIRFAADGQEAVDVCVDRFDLILMDIQMPRLDGIEATARIRKEGANMRTPIVVTSASNITLEQTISQGFSGLLTKPFSSADVSRVLSLIL</sequence>
<feature type="domain" description="Histidine kinase" evidence="8">
    <location>
        <begin position="347"/>
        <end position="570"/>
    </location>
</feature>
<dbReference type="PROSITE" id="PS50110">
    <property type="entry name" value="RESPONSE_REGULATORY"/>
    <property type="match status" value="1"/>
</dbReference>
<name>A0A507CX70_9FUNG</name>
<dbReference type="Proteomes" id="UP000317494">
    <property type="component" value="Unassembled WGS sequence"/>
</dbReference>
<evidence type="ECO:0000256" key="2">
    <source>
        <dbReference type="ARBA" id="ARBA00012438"/>
    </source>
</evidence>
<dbReference type="GO" id="GO:0000155">
    <property type="term" value="F:phosphorelay sensor kinase activity"/>
    <property type="evidence" value="ECO:0007669"/>
    <property type="project" value="InterPro"/>
</dbReference>
<dbReference type="AlphaFoldDB" id="A0A507CX70"/>
<organism evidence="10 11">
    <name type="scientific">Synchytrium endobioticum</name>
    <dbReference type="NCBI Taxonomy" id="286115"/>
    <lineage>
        <taxon>Eukaryota</taxon>
        <taxon>Fungi</taxon>
        <taxon>Fungi incertae sedis</taxon>
        <taxon>Chytridiomycota</taxon>
        <taxon>Chytridiomycota incertae sedis</taxon>
        <taxon>Chytridiomycetes</taxon>
        <taxon>Synchytriales</taxon>
        <taxon>Synchytriaceae</taxon>
        <taxon>Synchytrium</taxon>
    </lineage>
</organism>
<accession>A0A507CX70</accession>
<keyword evidence="7" id="KW-0812">Transmembrane</keyword>
<dbReference type="Gene3D" id="3.30.565.10">
    <property type="entry name" value="Histidine kinase-like ATPase, C-terminal domain"/>
    <property type="match status" value="1"/>
</dbReference>
<dbReference type="STRING" id="286115.A0A507CX70"/>
<gene>
    <name evidence="10" type="ORF">SeMB42_g04590</name>
</gene>
<feature type="transmembrane region" description="Helical" evidence="7">
    <location>
        <begin position="212"/>
        <end position="230"/>
    </location>
</feature>
<evidence type="ECO:0000256" key="6">
    <source>
        <dbReference type="PROSITE-ProRule" id="PRU00169"/>
    </source>
</evidence>
<evidence type="ECO:0000313" key="10">
    <source>
        <dbReference type="EMBL" id="TPX43756.1"/>
    </source>
</evidence>
<dbReference type="CDD" id="cd17546">
    <property type="entry name" value="REC_hyHK_CKI1_RcsC-like"/>
    <property type="match status" value="1"/>
</dbReference>
<dbReference type="SUPFAM" id="SSF55874">
    <property type="entry name" value="ATPase domain of HSP90 chaperone/DNA topoisomerase II/histidine kinase"/>
    <property type="match status" value="1"/>
</dbReference>
<dbReference type="InterPro" id="IPR036097">
    <property type="entry name" value="HisK_dim/P_sf"/>
</dbReference>
<evidence type="ECO:0000256" key="1">
    <source>
        <dbReference type="ARBA" id="ARBA00000085"/>
    </source>
</evidence>
<protein>
    <recommendedName>
        <fullName evidence="2">histidine kinase</fullName>
        <ecNumber evidence="2">2.7.13.3</ecNumber>
    </recommendedName>
</protein>
<keyword evidence="7" id="KW-0472">Membrane</keyword>
<evidence type="ECO:0000259" key="8">
    <source>
        <dbReference type="PROSITE" id="PS50109"/>
    </source>
</evidence>
<dbReference type="CDD" id="cd00082">
    <property type="entry name" value="HisKA"/>
    <property type="match status" value="1"/>
</dbReference>
<feature type="transmembrane region" description="Helical" evidence="7">
    <location>
        <begin position="58"/>
        <end position="79"/>
    </location>
</feature>
<dbReference type="Pfam" id="PF00512">
    <property type="entry name" value="HisKA"/>
    <property type="match status" value="1"/>
</dbReference>
<dbReference type="InterPro" id="IPR036890">
    <property type="entry name" value="HATPase_C_sf"/>
</dbReference>
<feature type="transmembrane region" description="Helical" evidence="7">
    <location>
        <begin position="242"/>
        <end position="272"/>
    </location>
</feature>
<dbReference type="Gene3D" id="3.40.50.2300">
    <property type="match status" value="1"/>
</dbReference>
<feature type="domain" description="Response regulatory" evidence="9">
    <location>
        <begin position="695"/>
        <end position="811"/>
    </location>
</feature>
<evidence type="ECO:0000313" key="11">
    <source>
        <dbReference type="Proteomes" id="UP000317494"/>
    </source>
</evidence>
<reference evidence="10 11" key="1">
    <citation type="journal article" date="2019" name="Sci. Rep.">
        <title>Comparative genomics of chytrid fungi reveal insights into the obligate biotrophic and pathogenic lifestyle of Synchytrium endobioticum.</title>
        <authorList>
            <person name="van de Vossenberg B.T.L.H."/>
            <person name="Warris S."/>
            <person name="Nguyen H.D.T."/>
            <person name="van Gent-Pelzer M.P.E."/>
            <person name="Joly D.L."/>
            <person name="van de Geest H.C."/>
            <person name="Bonants P.J.M."/>
            <person name="Smith D.S."/>
            <person name="Levesque C.A."/>
            <person name="van der Lee T.A.J."/>
        </authorList>
    </citation>
    <scope>NUCLEOTIDE SEQUENCE [LARGE SCALE GENOMIC DNA]</scope>
    <source>
        <strain evidence="10 11">MB42</strain>
    </source>
</reference>
<dbReference type="SUPFAM" id="SSF47384">
    <property type="entry name" value="Homodimeric domain of signal transducing histidine kinase"/>
    <property type="match status" value="1"/>
</dbReference>
<feature type="transmembrane region" description="Helical" evidence="7">
    <location>
        <begin position="293"/>
        <end position="313"/>
    </location>
</feature>
<dbReference type="InterPro" id="IPR004358">
    <property type="entry name" value="Sig_transdc_His_kin-like_C"/>
</dbReference>
<dbReference type="VEuPathDB" id="FungiDB:SeMB42_g04590"/>
<keyword evidence="4" id="KW-0808">Transferase</keyword>
<dbReference type="Pfam" id="PF02518">
    <property type="entry name" value="HATPase_c"/>
    <property type="match status" value="1"/>
</dbReference>
<keyword evidence="7" id="KW-1133">Transmembrane helix</keyword>
<comment type="caution">
    <text evidence="10">The sequence shown here is derived from an EMBL/GenBank/DDBJ whole genome shotgun (WGS) entry which is preliminary data.</text>
</comment>
<dbReference type="InterPro" id="IPR005467">
    <property type="entry name" value="His_kinase_dom"/>
</dbReference>
<dbReference type="Gene3D" id="1.10.287.130">
    <property type="match status" value="1"/>
</dbReference>
<dbReference type="InterPro" id="IPR003594">
    <property type="entry name" value="HATPase_dom"/>
</dbReference>
<dbReference type="InterPro" id="IPR011006">
    <property type="entry name" value="CheY-like_superfamily"/>
</dbReference>
<evidence type="ECO:0000259" key="9">
    <source>
        <dbReference type="PROSITE" id="PS50110"/>
    </source>
</evidence>
<evidence type="ECO:0000256" key="7">
    <source>
        <dbReference type="SAM" id="Phobius"/>
    </source>
</evidence>